<dbReference type="InterPro" id="IPR037012">
    <property type="entry name" value="NanQ/TabA/YiaL_sf"/>
</dbReference>
<protein>
    <submittedName>
        <fullName evidence="1">YhcH/YjgK/YiaL family protein</fullName>
    </submittedName>
</protein>
<dbReference type="Proteomes" id="UP000183469">
    <property type="component" value="Unassembled WGS sequence"/>
</dbReference>
<accession>A0A1H3VVG1</accession>
<dbReference type="Gene3D" id="2.60.120.370">
    <property type="entry name" value="YhcH/YjgK/YiaL"/>
    <property type="match status" value="1"/>
</dbReference>
<dbReference type="EMBL" id="FNQG01000002">
    <property type="protein sequence ID" value="SDZ78058.1"/>
    <property type="molecule type" value="Genomic_DNA"/>
</dbReference>
<dbReference type="PANTHER" id="PTHR34986">
    <property type="entry name" value="EVOLVED BETA-GALACTOSIDASE SUBUNIT BETA"/>
    <property type="match status" value="1"/>
</dbReference>
<dbReference type="AlphaFoldDB" id="A0A1H3VVG1"/>
<evidence type="ECO:0000313" key="2">
    <source>
        <dbReference type="EMBL" id="SFA90789.1"/>
    </source>
</evidence>
<dbReference type="GO" id="GO:0005829">
    <property type="term" value="C:cytosol"/>
    <property type="evidence" value="ECO:0007669"/>
    <property type="project" value="TreeGrafter"/>
</dbReference>
<dbReference type="InterPro" id="IPR004375">
    <property type="entry name" value="NanQ/TabA/YiaL"/>
</dbReference>
<organism evidence="1 3">
    <name type="scientific">Selenomonas ruminantium</name>
    <dbReference type="NCBI Taxonomy" id="971"/>
    <lineage>
        <taxon>Bacteria</taxon>
        <taxon>Bacillati</taxon>
        <taxon>Bacillota</taxon>
        <taxon>Negativicutes</taxon>
        <taxon>Selenomonadales</taxon>
        <taxon>Selenomonadaceae</taxon>
        <taxon>Selenomonas</taxon>
    </lineage>
</organism>
<evidence type="ECO:0000313" key="3">
    <source>
        <dbReference type="Proteomes" id="UP000183469"/>
    </source>
</evidence>
<dbReference type="NCBIfam" id="TIGR00022">
    <property type="entry name" value="YhcH/YjgK/YiaL family protein"/>
    <property type="match status" value="1"/>
</dbReference>
<evidence type="ECO:0000313" key="4">
    <source>
        <dbReference type="Proteomes" id="UP000183843"/>
    </source>
</evidence>
<dbReference type="Proteomes" id="UP000183843">
    <property type="component" value="Unassembled WGS sequence"/>
</dbReference>
<reference evidence="3 4" key="1">
    <citation type="submission" date="2016-10" db="EMBL/GenBank/DDBJ databases">
        <authorList>
            <person name="de Groot N.N."/>
        </authorList>
    </citation>
    <scope>NUCLEOTIDE SEQUENCE [LARGE SCALE GENOMIC DNA]</scope>
    <source>
        <strain evidence="1 3">DSM 2872</strain>
        <strain evidence="2 4">L14</strain>
    </source>
</reference>
<gene>
    <name evidence="2" type="ORF">SAMN05216587_103202</name>
    <name evidence="1" type="ORF">SAMN05660648_00563</name>
</gene>
<sequence length="158" mass="17800">MIIGSMDTLDENHVDYPAIIQKALDYLREHDFTQMADGKYPIAGDKCFANVQRYTTRPEKDCKPETHRKFVDIQFIAEGEEFMGWCPLSPDLEEEAPYDAERDVTFYKALVPDSSIVLSPGCFAVLYPEDVHRPQASVVEDAPGKVTKVVVKVAIDSL</sequence>
<name>A0A1H3VVG1_SELRU</name>
<dbReference type="Pfam" id="PF04074">
    <property type="entry name" value="DUF386"/>
    <property type="match status" value="1"/>
</dbReference>
<dbReference type="SUPFAM" id="SSF51197">
    <property type="entry name" value="Clavaminate synthase-like"/>
    <property type="match status" value="1"/>
</dbReference>
<proteinExistence type="predicted"/>
<dbReference type="RefSeq" id="WP_026761048.1">
    <property type="nucleotide sequence ID" value="NZ_FNQG01000002.1"/>
</dbReference>
<evidence type="ECO:0000313" key="1">
    <source>
        <dbReference type="EMBL" id="SDZ78058.1"/>
    </source>
</evidence>
<dbReference type="OrthoDB" id="9792756at2"/>
<dbReference type="EMBL" id="FOJX01000003">
    <property type="protein sequence ID" value="SFA90789.1"/>
    <property type="molecule type" value="Genomic_DNA"/>
</dbReference>
<dbReference type="PANTHER" id="PTHR34986:SF1">
    <property type="entry name" value="PROTEIN YIAL"/>
    <property type="match status" value="1"/>
</dbReference>